<proteinExistence type="predicted"/>
<dbReference type="EMBL" id="JAHLFU010000158">
    <property type="protein sequence ID" value="MBU3853621.1"/>
    <property type="molecule type" value="Genomic_DNA"/>
</dbReference>
<dbReference type="Pfam" id="PF14391">
    <property type="entry name" value="DUF4421"/>
    <property type="match status" value="1"/>
</dbReference>
<feature type="signal peptide" evidence="1">
    <location>
        <begin position="1"/>
        <end position="20"/>
    </location>
</feature>
<reference evidence="2" key="2">
    <citation type="submission" date="2021-04" db="EMBL/GenBank/DDBJ databases">
        <authorList>
            <person name="Gilroy R."/>
        </authorList>
    </citation>
    <scope>NUCLEOTIDE SEQUENCE</scope>
    <source>
        <strain evidence="2">G3-2149</strain>
    </source>
</reference>
<gene>
    <name evidence="2" type="ORF">H9789_07380</name>
</gene>
<evidence type="ECO:0000313" key="3">
    <source>
        <dbReference type="Proteomes" id="UP000823865"/>
    </source>
</evidence>
<sequence length="380" mass="44592">MNKRLFWLSAFLVCFLSAKAQLPEQENTPRLSPDNRKDLMSVLTDSVKPAKENFIKRFIRAFNEMDTTYIQPNKYNWAVMFQNTNAFESYTIKETKSHQSITFSPKPGVRIGPYLGWRWLFFGYTFDISSLWKGHKSTKTEFELSLYSSMLMCDLIYRRTGDDFQLRRLSGFDQNVEQLEGKYFNGVRSNTIGINAYYIFNHKRFSYPAAYAQSTVQKKSCGTWKAGFSFDLHELNFDYRELPENLPLSDDLKFKQNKYWNLSISAGYGYNWVFKKNCLLNISLTPAIGYTHNYGHTTLNTDTDAKEQLLFKNFNRNNFHLNCTGRLGVVWNNTRNFAGMSLIVHTFNFKHSNLFTNNTFGTLNFYVGLNFMKRKEYRDE</sequence>
<evidence type="ECO:0000256" key="1">
    <source>
        <dbReference type="SAM" id="SignalP"/>
    </source>
</evidence>
<name>A0A9E2L6I4_9BACT</name>
<reference evidence="2" key="1">
    <citation type="journal article" date="2021" name="PeerJ">
        <title>Extensive microbial diversity within the chicken gut microbiome revealed by metagenomics and culture.</title>
        <authorList>
            <person name="Gilroy R."/>
            <person name="Ravi A."/>
            <person name="Getino M."/>
            <person name="Pursley I."/>
            <person name="Horton D.L."/>
            <person name="Alikhan N.F."/>
            <person name="Baker D."/>
            <person name="Gharbi K."/>
            <person name="Hall N."/>
            <person name="Watson M."/>
            <person name="Adriaenssens E.M."/>
            <person name="Foster-Nyarko E."/>
            <person name="Jarju S."/>
            <person name="Secka A."/>
            <person name="Antonio M."/>
            <person name="Oren A."/>
            <person name="Chaudhuri R.R."/>
            <person name="La Ragione R."/>
            <person name="Hildebrand F."/>
            <person name="Pallen M.J."/>
        </authorList>
    </citation>
    <scope>NUCLEOTIDE SEQUENCE</scope>
    <source>
        <strain evidence="2">G3-2149</strain>
    </source>
</reference>
<dbReference type="InterPro" id="IPR025535">
    <property type="entry name" value="DUF4421"/>
</dbReference>
<accession>A0A9E2L6I4</accession>
<keyword evidence="1" id="KW-0732">Signal</keyword>
<organism evidence="2 3">
    <name type="scientific">Candidatus Paraprevotella stercoravium</name>
    <dbReference type="NCBI Taxonomy" id="2838725"/>
    <lineage>
        <taxon>Bacteria</taxon>
        <taxon>Pseudomonadati</taxon>
        <taxon>Bacteroidota</taxon>
        <taxon>Bacteroidia</taxon>
        <taxon>Bacteroidales</taxon>
        <taxon>Prevotellaceae</taxon>
        <taxon>Paraprevotella</taxon>
    </lineage>
</organism>
<dbReference type="Proteomes" id="UP000823865">
    <property type="component" value="Unassembled WGS sequence"/>
</dbReference>
<comment type="caution">
    <text evidence="2">The sequence shown here is derived from an EMBL/GenBank/DDBJ whole genome shotgun (WGS) entry which is preliminary data.</text>
</comment>
<protein>
    <submittedName>
        <fullName evidence="2">DUF4421 domain-containing protein</fullName>
    </submittedName>
</protein>
<dbReference type="AlphaFoldDB" id="A0A9E2L6I4"/>
<evidence type="ECO:0000313" key="2">
    <source>
        <dbReference type="EMBL" id="MBU3853621.1"/>
    </source>
</evidence>
<feature type="chain" id="PRO_5039617891" evidence="1">
    <location>
        <begin position="21"/>
        <end position="380"/>
    </location>
</feature>